<sequence>MSSGTLIYIQSIGAFFITKHLTILAKNTTTVIRNININQITKENSIKIIKQAQEINVNELLPGDLIYLSAGDLIPADLKILLSNDLFINKSSLTGESLPAEKHAINDPAYQNLFDLQNICFMGTSVVSGSAIAIVIATATNTYFATIADTINKQRPLSSFSKGIKRVTLMLICFMLVMVPIVLIINGLLKNNWPAAFIFSISVAVRLTPEMLTMIVTSNLARGASKMSKQKVVVKQLAAIQNLGGIDILCTDKTGTLTNDNIEVVNHIKLDNKTNNDLIKFIYLNSYFQTGIKNPMDNSILEFGEKNKLKNISNYYQKIDEIPFDFNRRKLTVVLEDKLNKAFIPLCTIFKFYRI</sequence>
<dbReference type="PANTHER" id="PTHR43294">
    <property type="entry name" value="SODIUM/POTASSIUM-TRANSPORTING ATPASE SUBUNIT ALPHA"/>
    <property type="match status" value="1"/>
</dbReference>
<evidence type="ECO:0000259" key="10">
    <source>
        <dbReference type="Pfam" id="PF00122"/>
    </source>
</evidence>
<dbReference type="Pfam" id="PF00122">
    <property type="entry name" value="E1-E2_ATPase"/>
    <property type="match status" value="1"/>
</dbReference>
<dbReference type="Gene3D" id="2.70.150.10">
    <property type="entry name" value="Calcium-transporting ATPase, cytoplasmic transduction domain A"/>
    <property type="match status" value="1"/>
</dbReference>
<dbReference type="InterPro" id="IPR023298">
    <property type="entry name" value="ATPase_P-typ_TM_dom_sf"/>
</dbReference>
<evidence type="ECO:0000313" key="11">
    <source>
        <dbReference type="EMBL" id="BET38700.1"/>
    </source>
</evidence>
<evidence type="ECO:0000256" key="4">
    <source>
        <dbReference type="ARBA" id="ARBA00022553"/>
    </source>
</evidence>
<dbReference type="InterPro" id="IPR050510">
    <property type="entry name" value="Cation_transp_ATPase_P-type"/>
</dbReference>
<dbReference type="Gene3D" id="3.40.50.1000">
    <property type="entry name" value="HAD superfamily/HAD-like"/>
    <property type="match status" value="1"/>
</dbReference>
<dbReference type="InterPro" id="IPR006415">
    <property type="entry name" value="P-type_ATPase_IIIB"/>
</dbReference>
<reference evidence="12" key="1">
    <citation type="journal article" date="2024" name="FEMS Microbiol. Lett.">
        <title>Genomic insights into Spiroplasma endosymbionts that induce male-killing and protective phenotypes in the pea aphid.</title>
        <authorList>
            <person name="Arai H."/>
            <person name="Legeai F."/>
            <person name="Kageyama D."/>
            <person name="Sugio A."/>
            <person name="Simon J.C."/>
        </authorList>
    </citation>
    <scope>NUCLEOTIDE SEQUENCE [LARGE SCALE GENOMIC DNA]</scope>
    <source>
        <strain evidence="12">sAp269</strain>
    </source>
</reference>
<keyword evidence="5 9" id="KW-0812">Transmembrane</keyword>
<dbReference type="EMBL" id="AP028955">
    <property type="protein sequence ID" value="BET38700.1"/>
    <property type="molecule type" value="Genomic_DNA"/>
</dbReference>
<dbReference type="InterPro" id="IPR023214">
    <property type="entry name" value="HAD_sf"/>
</dbReference>
<evidence type="ECO:0000313" key="12">
    <source>
        <dbReference type="Proteomes" id="UP001473424"/>
    </source>
</evidence>
<dbReference type="Proteomes" id="UP001473424">
    <property type="component" value="Chromosome"/>
</dbReference>
<dbReference type="InterPro" id="IPR001757">
    <property type="entry name" value="P_typ_ATPase"/>
</dbReference>
<keyword evidence="3" id="KW-1003">Cell membrane</keyword>
<feature type="transmembrane region" description="Helical" evidence="9">
    <location>
        <begin position="121"/>
        <end position="146"/>
    </location>
</feature>
<gene>
    <name evidence="11" type="ORF">SAP269_12890</name>
</gene>
<feature type="transmembrane region" description="Helical" evidence="9">
    <location>
        <begin position="195"/>
        <end position="221"/>
    </location>
</feature>
<dbReference type="NCBIfam" id="TIGR01494">
    <property type="entry name" value="ATPase_P-type"/>
    <property type="match status" value="1"/>
</dbReference>
<dbReference type="InterPro" id="IPR008250">
    <property type="entry name" value="ATPase_P-typ_transduc_dom_A_sf"/>
</dbReference>
<protein>
    <recommendedName>
        <fullName evidence="10">P-type ATPase A domain-containing protein</fullName>
    </recommendedName>
</protein>
<evidence type="ECO:0000256" key="2">
    <source>
        <dbReference type="ARBA" id="ARBA00005675"/>
    </source>
</evidence>
<keyword evidence="8 9" id="KW-0472">Membrane</keyword>
<dbReference type="InterPro" id="IPR059000">
    <property type="entry name" value="ATPase_P-type_domA"/>
</dbReference>
<dbReference type="SUPFAM" id="SSF81665">
    <property type="entry name" value="Calcium ATPase, transmembrane domain M"/>
    <property type="match status" value="1"/>
</dbReference>
<evidence type="ECO:0000256" key="5">
    <source>
        <dbReference type="ARBA" id="ARBA00022692"/>
    </source>
</evidence>
<organism evidence="11 12">
    <name type="scientific">Spiroplasma ixodetis</name>
    <dbReference type="NCBI Taxonomy" id="2141"/>
    <lineage>
        <taxon>Bacteria</taxon>
        <taxon>Bacillati</taxon>
        <taxon>Mycoplasmatota</taxon>
        <taxon>Mollicutes</taxon>
        <taxon>Entomoplasmatales</taxon>
        <taxon>Spiroplasmataceae</taxon>
        <taxon>Spiroplasma</taxon>
    </lineage>
</organism>
<dbReference type="SUPFAM" id="SSF81653">
    <property type="entry name" value="Calcium ATPase, transduction domain A"/>
    <property type="match status" value="1"/>
</dbReference>
<dbReference type="SUPFAM" id="SSF81660">
    <property type="entry name" value="Metal cation-transporting ATPase, ATP-binding domain N"/>
    <property type="match status" value="1"/>
</dbReference>
<evidence type="ECO:0000256" key="6">
    <source>
        <dbReference type="ARBA" id="ARBA00022842"/>
    </source>
</evidence>
<evidence type="ECO:0000256" key="8">
    <source>
        <dbReference type="ARBA" id="ARBA00023136"/>
    </source>
</evidence>
<comment type="similarity">
    <text evidence="2">Belongs to the cation transport ATPase (P-type) (TC 3.A.3) family. Type IIA subfamily.</text>
</comment>
<evidence type="ECO:0000256" key="7">
    <source>
        <dbReference type="ARBA" id="ARBA00022989"/>
    </source>
</evidence>
<keyword evidence="12" id="KW-1185">Reference proteome</keyword>
<comment type="subcellular location">
    <subcellularLocation>
        <location evidence="1">Cell membrane</location>
        <topology evidence="1">Multi-pass membrane protein</topology>
    </subcellularLocation>
</comment>
<name>A0ABN7BWT0_9MOLU</name>
<feature type="domain" description="P-type ATPase A" evidence="10">
    <location>
        <begin position="51"/>
        <end position="151"/>
    </location>
</feature>
<evidence type="ECO:0000256" key="3">
    <source>
        <dbReference type="ARBA" id="ARBA00022475"/>
    </source>
</evidence>
<dbReference type="PROSITE" id="PS00154">
    <property type="entry name" value="ATPASE_E1_E2"/>
    <property type="match status" value="1"/>
</dbReference>
<evidence type="ECO:0000256" key="1">
    <source>
        <dbReference type="ARBA" id="ARBA00004651"/>
    </source>
</evidence>
<dbReference type="InterPro" id="IPR018303">
    <property type="entry name" value="ATPase_P-typ_P_site"/>
</dbReference>
<dbReference type="Gene3D" id="3.40.1110.10">
    <property type="entry name" value="Calcium-transporting ATPase, cytoplasmic domain N"/>
    <property type="match status" value="1"/>
</dbReference>
<keyword evidence="7 9" id="KW-1133">Transmembrane helix</keyword>
<dbReference type="InterPro" id="IPR023299">
    <property type="entry name" value="ATPase_P-typ_cyto_dom_N"/>
</dbReference>
<evidence type="ECO:0000256" key="9">
    <source>
        <dbReference type="SAM" id="Phobius"/>
    </source>
</evidence>
<dbReference type="Gene3D" id="1.20.1110.10">
    <property type="entry name" value="Calcium-transporting ATPase, transmembrane domain"/>
    <property type="match status" value="1"/>
</dbReference>
<proteinExistence type="inferred from homology"/>
<accession>A0ABN7BWT0</accession>
<feature type="transmembrane region" description="Helical" evidence="9">
    <location>
        <begin position="167"/>
        <end position="189"/>
    </location>
</feature>
<dbReference type="PANTHER" id="PTHR43294:SF21">
    <property type="entry name" value="CATION TRANSPORTING ATPASE"/>
    <property type="match status" value="1"/>
</dbReference>
<dbReference type="PRINTS" id="PR01836">
    <property type="entry name" value="MGATPASE"/>
</dbReference>
<keyword evidence="4" id="KW-0597">Phosphoprotein</keyword>
<keyword evidence="6" id="KW-0460">Magnesium</keyword>